<protein>
    <submittedName>
        <fullName evidence="1">Spore coat polysaccharide biosynthesis protein SpsF</fullName>
    </submittedName>
</protein>
<dbReference type="SUPFAM" id="SSF53448">
    <property type="entry name" value="Nucleotide-diphospho-sugar transferases"/>
    <property type="match status" value="1"/>
</dbReference>
<reference evidence="1 2" key="1">
    <citation type="submission" date="2016-11" db="EMBL/GenBank/DDBJ databases">
        <authorList>
            <person name="Jaros S."/>
            <person name="Januszkiewicz K."/>
            <person name="Wedrychowicz H."/>
        </authorList>
    </citation>
    <scope>NUCLEOTIDE SEQUENCE [LARGE SCALE GENOMIC DNA]</scope>
    <source>
        <strain evidence="1 2">DSM 21986</strain>
    </source>
</reference>
<gene>
    <name evidence="1" type="ORF">SAMN05443144_12552</name>
</gene>
<proteinExistence type="predicted"/>
<evidence type="ECO:0000313" key="1">
    <source>
        <dbReference type="EMBL" id="SHG34878.1"/>
    </source>
</evidence>
<dbReference type="InterPro" id="IPR029044">
    <property type="entry name" value="Nucleotide-diphossugar_trans"/>
</dbReference>
<organism evidence="1 2">
    <name type="scientific">Fodinibius roseus</name>
    <dbReference type="NCBI Taxonomy" id="1194090"/>
    <lineage>
        <taxon>Bacteria</taxon>
        <taxon>Pseudomonadati</taxon>
        <taxon>Balneolota</taxon>
        <taxon>Balneolia</taxon>
        <taxon>Balneolales</taxon>
        <taxon>Balneolaceae</taxon>
        <taxon>Fodinibius</taxon>
    </lineage>
</organism>
<dbReference type="STRING" id="1194090.SAMN05443144_12552"/>
<dbReference type="EMBL" id="FQUS01000025">
    <property type="protein sequence ID" value="SHG34878.1"/>
    <property type="molecule type" value="Genomic_DNA"/>
</dbReference>
<evidence type="ECO:0000313" key="2">
    <source>
        <dbReference type="Proteomes" id="UP000184041"/>
    </source>
</evidence>
<dbReference type="Proteomes" id="UP000184041">
    <property type="component" value="Unassembled WGS sequence"/>
</dbReference>
<dbReference type="AlphaFoldDB" id="A0A1M5J2P0"/>
<sequence>MDLNGKPIVVRVIERAQKVYNIDDIILCTSTNKQDKPLTDIALKSNIHYYLGSEEDVLKRLTDASNFYGLDYVLSITGENPLFSVTHANRVVDTIIEEEPDFTYLEGLPIGCGVSGIKVKALEVICKIKKVIDTEIWGPLINQPSIFDVHKIVVNEFYRKPDLRITTDYIEDYQFINTLFSHFEPDDIPSLASIMELLDTHSEYLEIHKEREQEELSENKLSEIKSFYINNKDQVEEIKNSIY</sequence>
<dbReference type="Gene3D" id="3.90.550.10">
    <property type="entry name" value="Spore Coat Polysaccharide Biosynthesis Protein SpsA, Chain A"/>
    <property type="match status" value="1"/>
</dbReference>
<keyword evidence="2" id="KW-1185">Reference proteome</keyword>
<name>A0A1M5J2P0_9BACT</name>
<accession>A0A1M5J2P0</accession>
<dbReference type="Pfam" id="PF02348">
    <property type="entry name" value="CTP_transf_3"/>
    <property type="match status" value="1"/>
</dbReference>
<dbReference type="InterPro" id="IPR003329">
    <property type="entry name" value="Cytidylyl_trans"/>
</dbReference>